<organism evidence="2 3">
    <name type="scientific">Sandaracinus amylolyticus</name>
    <dbReference type="NCBI Taxonomy" id="927083"/>
    <lineage>
        <taxon>Bacteria</taxon>
        <taxon>Pseudomonadati</taxon>
        <taxon>Myxococcota</taxon>
        <taxon>Polyangia</taxon>
        <taxon>Polyangiales</taxon>
        <taxon>Sandaracinaceae</taxon>
        <taxon>Sandaracinus</taxon>
    </lineage>
</organism>
<dbReference type="Pfam" id="PF02264">
    <property type="entry name" value="LamB"/>
    <property type="match status" value="1"/>
</dbReference>
<dbReference type="STRING" id="927083.DB32_004675"/>
<name>A0A0F6YJW8_9BACT</name>
<evidence type="ECO:0000256" key="1">
    <source>
        <dbReference type="SAM" id="MobiDB-lite"/>
    </source>
</evidence>
<sequence length="494" mass="54616">METQPSEEAAAADAVIDAAEDAEAPPEGALAEARSTESDAGDADDDDEDGDEEDGDDFWSGFQFGSYGRVVAASDLQGRTGRQSRIVSFAPRVDEDDTYAEIELRREDRMFGIDTRIVATVAYAGPLFHYDGEFDERIAIRNLFAEASNILVSGLSIWGGSRMVRGDDVYLMNFWPLDNLNMVGGGLRYAFEDDLEFALSVGMSQPNNPFQRQVDLFPARAGFLPDEVFVLDRPRIVVAGRATWWPFGRFADMGLKAVLYGEQHFLAAGERRRPDGTLEGLPEDSGYVLGAQVGGYIGSQRTFANLFFRYGRGLGAYDPLGVPFRTGTVISTGRAEEIRLALSANWEWNESNDIGIGVMLGAWWRLFRDADPSVFDRSAISEGAISVRPIVWLGRFAGLQADLSFQGMQTTALNEISGDPEGGAVFKFGFIPFVSPWGRGSYTRPHIRLHYVLTARDEGAQRLYNDADPRSREDLEHFLGVSVEWWFSSSSYAP</sequence>
<dbReference type="InterPro" id="IPR003192">
    <property type="entry name" value="Porin_LamB"/>
</dbReference>
<evidence type="ECO:0008006" key="4">
    <source>
        <dbReference type="Google" id="ProtNLM"/>
    </source>
</evidence>
<dbReference type="GO" id="GO:0015288">
    <property type="term" value="F:porin activity"/>
    <property type="evidence" value="ECO:0007669"/>
    <property type="project" value="InterPro"/>
</dbReference>
<keyword evidence="3" id="KW-1185">Reference proteome</keyword>
<accession>A0A0F6YJW8</accession>
<dbReference type="InterPro" id="IPR036998">
    <property type="entry name" value="Porin_LamB_sf"/>
</dbReference>
<feature type="compositionally biased region" description="Acidic residues" evidence="1">
    <location>
        <begin position="39"/>
        <end position="57"/>
    </location>
</feature>
<gene>
    <name evidence="2" type="ORF">DB32_004675</name>
</gene>
<dbReference type="Proteomes" id="UP000034883">
    <property type="component" value="Chromosome"/>
</dbReference>
<dbReference type="GO" id="GO:0016020">
    <property type="term" value="C:membrane"/>
    <property type="evidence" value="ECO:0007669"/>
    <property type="project" value="InterPro"/>
</dbReference>
<dbReference type="AlphaFoldDB" id="A0A0F6YJW8"/>
<feature type="compositionally biased region" description="Low complexity" evidence="1">
    <location>
        <begin position="1"/>
        <end position="17"/>
    </location>
</feature>
<dbReference type="SUPFAM" id="SSF56935">
    <property type="entry name" value="Porins"/>
    <property type="match status" value="1"/>
</dbReference>
<proteinExistence type="predicted"/>
<evidence type="ECO:0000313" key="3">
    <source>
        <dbReference type="Proteomes" id="UP000034883"/>
    </source>
</evidence>
<evidence type="ECO:0000313" key="2">
    <source>
        <dbReference type="EMBL" id="AKF07526.1"/>
    </source>
</evidence>
<dbReference type="Gene3D" id="2.40.170.10">
    <property type="entry name" value="Porin, LamB type"/>
    <property type="match status" value="1"/>
</dbReference>
<dbReference type="GO" id="GO:0034219">
    <property type="term" value="P:carbohydrate transmembrane transport"/>
    <property type="evidence" value="ECO:0007669"/>
    <property type="project" value="InterPro"/>
</dbReference>
<reference evidence="2 3" key="1">
    <citation type="submission" date="2015-03" db="EMBL/GenBank/DDBJ databases">
        <title>Genome assembly of Sandaracinus amylolyticus DSM 53668.</title>
        <authorList>
            <person name="Sharma G."/>
            <person name="Subramanian S."/>
        </authorList>
    </citation>
    <scope>NUCLEOTIDE SEQUENCE [LARGE SCALE GENOMIC DNA]</scope>
    <source>
        <strain evidence="2 3">DSM 53668</strain>
    </source>
</reference>
<feature type="region of interest" description="Disordered" evidence="1">
    <location>
        <begin position="1"/>
        <end position="58"/>
    </location>
</feature>
<protein>
    <recommendedName>
        <fullName evidence="4">Maltoporin</fullName>
    </recommendedName>
</protein>
<dbReference type="KEGG" id="samy:DB32_004675"/>
<dbReference type="EMBL" id="CP011125">
    <property type="protein sequence ID" value="AKF07526.1"/>
    <property type="molecule type" value="Genomic_DNA"/>
</dbReference>
<dbReference type="RefSeq" id="WP_053234774.1">
    <property type="nucleotide sequence ID" value="NZ_CP011125.1"/>
</dbReference>